<gene>
    <name evidence="1" type="ORF">SAMN05443429_10871</name>
</gene>
<proteinExistence type="predicted"/>
<evidence type="ECO:0000313" key="1">
    <source>
        <dbReference type="EMBL" id="SHJ05378.1"/>
    </source>
</evidence>
<reference evidence="1 2" key="1">
    <citation type="submission" date="2016-11" db="EMBL/GenBank/DDBJ databases">
        <authorList>
            <person name="Jaros S."/>
            <person name="Januszkiewicz K."/>
            <person name="Wedrychowicz H."/>
        </authorList>
    </citation>
    <scope>NUCLEOTIDE SEQUENCE [LARGE SCALE GENOMIC DNA]</scope>
    <source>
        <strain evidence="1 2">DSM 25479</strain>
    </source>
</reference>
<evidence type="ECO:0008006" key="3">
    <source>
        <dbReference type="Google" id="ProtNLM"/>
    </source>
</evidence>
<dbReference type="Proteomes" id="UP000184335">
    <property type="component" value="Unassembled WGS sequence"/>
</dbReference>
<sequence length="213" mass="24124">MSRKIKISDLHQDDKNFNKHTERGMALLEKSIEKVGVIESITVSSDDKIISGNARHEVMGRKFDGVEPIVIETDGTRPVIFKRTDIQSDTKQFHEAALLANTVAKKNIDLDLSLIEEVAVEEYGIEIEELGVEQTVWDTDFNLDDYFDNKGGNEKPIDGEIREIVLQYDKETFESVSNVLAEISKRFSLENNKSASVLKLIEIYNDSRRSGES</sequence>
<dbReference type="RefSeq" id="WP_073180219.1">
    <property type="nucleotide sequence ID" value="NZ_FQYI01000008.1"/>
</dbReference>
<keyword evidence="2" id="KW-1185">Reference proteome</keyword>
<evidence type="ECO:0000313" key="2">
    <source>
        <dbReference type="Proteomes" id="UP000184335"/>
    </source>
</evidence>
<dbReference type="OrthoDB" id="965144at2"/>
<protein>
    <recommendedName>
        <fullName evidence="3">ParB-like nuclease domain-containing protein</fullName>
    </recommendedName>
</protein>
<organism evidence="1 2">
    <name type="scientific">Cruoricaptor ignavus</name>
    <dbReference type="NCBI Taxonomy" id="1118202"/>
    <lineage>
        <taxon>Bacteria</taxon>
        <taxon>Pseudomonadati</taxon>
        <taxon>Bacteroidota</taxon>
        <taxon>Flavobacteriia</taxon>
        <taxon>Flavobacteriales</taxon>
        <taxon>Weeksellaceae</taxon>
        <taxon>Cruoricaptor</taxon>
    </lineage>
</organism>
<accession>A0A1M6G5V8</accession>
<dbReference type="STRING" id="1118202.SAMN05443429_10871"/>
<name>A0A1M6G5V8_9FLAO</name>
<dbReference type="EMBL" id="FQYI01000008">
    <property type="protein sequence ID" value="SHJ05378.1"/>
    <property type="molecule type" value="Genomic_DNA"/>
</dbReference>
<dbReference type="AlphaFoldDB" id="A0A1M6G5V8"/>